<dbReference type="PATRIC" id="fig|1227500.6.peg.1354"/>
<dbReference type="EMBL" id="AOHY01000016">
    <property type="protein sequence ID" value="ELY49679.1"/>
    <property type="molecule type" value="Genomic_DNA"/>
</dbReference>
<sequence length="246" mass="28516">MSHLMVNYSKAKTAFENRTERFDALLEPHQTLTITGTESDLDTLERPVWEVLDFFEEIEREFRYIPDWSWVYNKNMSPTERRESLDDYTTRLDELYKGAETLGLDHVEFIPLAKGLHDGHFAELVETFERWDVDRFAIYGTQTRSLDRLVNRVDQAIDVLDPEGVLVIGRQAPEDVAEFPDLVDGVAGFWNWKEACNLTADGYSSEDFATWFHKVKNALRTERTGRQIGLNSATQEVRSDGGHRQY</sequence>
<evidence type="ECO:0000313" key="2">
    <source>
        <dbReference type="Proteomes" id="UP000011690"/>
    </source>
</evidence>
<evidence type="ECO:0000313" key="1">
    <source>
        <dbReference type="EMBL" id="ELY49679.1"/>
    </source>
</evidence>
<dbReference type="Proteomes" id="UP000011690">
    <property type="component" value="Unassembled WGS sequence"/>
</dbReference>
<name>L9WJP5_9EURY</name>
<organism evidence="1 2">
    <name type="scientific">Natronorubrum bangense JCM 10635</name>
    <dbReference type="NCBI Taxonomy" id="1227500"/>
    <lineage>
        <taxon>Archaea</taxon>
        <taxon>Methanobacteriati</taxon>
        <taxon>Methanobacteriota</taxon>
        <taxon>Stenosarchaea group</taxon>
        <taxon>Halobacteria</taxon>
        <taxon>Halobacteriales</taxon>
        <taxon>Natrialbaceae</taxon>
        <taxon>Natronorubrum</taxon>
    </lineage>
</organism>
<keyword evidence="2" id="KW-1185">Reference proteome</keyword>
<protein>
    <submittedName>
        <fullName evidence="1">Uncharacterized protein</fullName>
    </submittedName>
</protein>
<comment type="caution">
    <text evidence="1">The sequence shown here is derived from an EMBL/GenBank/DDBJ whole genome shotgun (WGS) entry which is preliminary data.</text>
</comment>
<accession>L9WJP5</accession>
<reference evidence="1 2" key="1">
    <citation type="journal article" date="2014" name="PLoS Genet.">
        <title>Phylogenetically driven sequencing of extremely halophilic archaea reveals strategies for static and dynamic osmo-response.</title>
        <authorList>
            <person name="Becker E.A."/>
            <person name="Seitzer P.M."/>
            <person name="Tritt A."/>
            <person name="Larsen D."/>
            <person name="Krusor M."/>
            <person name="Yao A.I."/>
            <person name="Wu D."/>
            <person name="Madern D."/>
            <person name="Eisen J.A."/>
            <person name="Darling A.E."/>
            <person name="Facciotti M.T."/>
        </authorList>
    </citation>
    <scope>NUCLEOTIDE SEQUENCE [LARGE SCALE GENOMIC DNA]</scope>
    <source>
        <strain evidence="1 2">JCM 10635</strain>
    </source>
</reference>
<gene>
    <name evidence="1" type="ORF">C494_06680</name>
</gene>
<proteinExistence type="predicted"/>
<dbReference type="AlphaFoldDB" id="L9WJP5"/>